<evidence type="ECO:0000313" key="6">
    <source>
        <dbReference type="EMBL" id="KAJ4386721.1"/>
    </source>
</evidence>
<dbReference type="OrthoDB" id="498611at2759"/>
<dbReference type="GO" id="GO:0005524">
    <property type="term" value="F:ATP binding"/>
    <property type="evidence" value="ECO:0007669"/>
    <property type="project" value="UniProtKB-KW"/>
</dbReference>
<dbReference type="GO" id="GO:0005634">
    <property type="term" value="C:nucleus"/>
    <property type="evidence" value="ECO:0007669"/>
    <property type="project" value="TreeGrafter"/>
</dbReference>
<dbReference type="Gene3D" id="3.30.420.510">
    <property type="match status" value="1"/>
</dbReference>
<feature type="transmembrane region" description="Helical" evidence="5">
    <location>
        <begin position="329"/>
        <end position="353"/>
    </location>
</feature>
<dbReference type="Proteomes" id="UP001140453">
    <property type="component" value="Unassembled WGS sequence"/>
</dbReference>
<keyword evidence="5" id="KW-1133">Transmembrane helix</keyword>
<evidence type="ECO:0000256" key="2">
    <source>
        <dbReference type="ARBA" id="ARBA00022840"/>
    </source>
</evidence>
<dbReference type="SUPFAM" id="SSF48097">
    <property type="entry name" value="Regulator of G-protein signaling, RGS"/>
    <property type="match status" value="1"/>
</dbReference>
<dbReference type="FunFam" id="3.30.420.40:FF:000115">
    <property type="entry name" value="Pantothenate kinase PanK"/>
    <property type="match status" value="1"/>
</dbReference>
<dbReference type="SUPFAM" id="SSF53067">
    <property type="entry name" value="Actin-like ATPase domain"/>
    <property type="match status" value="2"/>
</dbReference>
<reference evidence="6" key="1">
    <citation type="submission" date="2022-10" db="EMBL/GenBank/DDBJ databases">
        <title>Tapping the CABI collections for fungal endophytes: first genome assemblies for Collariella, Neodidymelliopsis, Ascochyta clinopodiicola, Didymella pomorum, Didymosphaeria variabile, Neocosmospora piperis and Neocucurbitaria cava.</title>
        <authorList>
            <person name="Hill R."/>
        </authorList>
    </citation>
    <scope>NUCLEOTIDE SEQUENCE</scope>
    <source>
        <strain evidence="6">IMI 355082</strain>
    </source>
</reference>
<dbReference type="InterPro" id="IPR004567">
    <property type="entry name" value="Type_II_PanK"/>
</dbReference>
<dbReference type="Gene3D" id="1.10.167.10">
    <property type="entry name" value="Regulator of G-protein Signalling 4, domain 2"/>
    <property type="match status" value="1"/>
</dbReference>
<organism evidence="6 7">
    <name type="scientific">Gnomoniopsis smithogilvyi</name>
    <dbReference type="NCBI Taxonomy" id="1191159"/>
    <lineage>
        <taxon>Eukaryota</taxon>
        <taxon>Fungi</taxon>
        <taxon>Dikarya</taxon>
        <taxon>Ascomycota</taxon>
        <taxon>Pezizomycotina</taxon>
        <taxon>Sordariomycetes</taxon>
        <taxon>Sordariomycetidae</taxon>
        <taxon>Diaporthales</taxon>
        <taxon>Gnomoniaceae</taxon>
        <taxon>Gnomoniopsis</taxon>
    </lineage>
</organism>
<evidence type="ECO:0000256" key="1">
    <source>
        <dbReference type="ARBA" id="ARBA00022741"/>
    </source>
</evidence>
<dbReference type="FunFam" id="3.30.420.510:FF:000005">
    <property type="entry name" value="Probable pantothenate kinase"/>
    <property type="match status" value="1"/>
</dbReference>
<dbReference type="GO" id="GO:0015937">
    <property type="term" value="P:coenzyme A biosynthetic process"/>
    <property type="evidence" value="ECO:0007669"/>
    <property type="project" value="UniProtKB-KW"/>
</dbReference>
<dbReference type="PANTHER" id="PTHR12280:SF20">
    <property type="entry name" value="4'-PHOSPHOPANTETHEINE PHOSPHATASE"/>
    <property type="match status" value="1"/>
</dbReference>
<dbReference type="EMBL" id="JAPEVB010000006">
    <property type="protein sequence ID" value="KAJ4386721.1"/>
    <property type="molecule type" value="Genomic_DNA"/>
</dbReference>
<evidence type="ECO:0000256" key="4">
    <source>
        <dbReference type="SAM" id="MobiDB-lite"/>
    </source>
</evidence>
<evidence type="ECO:0000256" key="3">
    <source>
        <dbReference type="ARBA" id="ARBA00022993"/>
    </source>
</evidence>
<protein>
    <recommendedName>
        <fullName evidence="8">Pantothenate kinase</fullName>
    </recommendedName>
</protein>
<comment type="caution">
    <text evidence="6">The sequence shown here is derived from an EMBL/GenBank/DDBJ whole genome shotgun (WGS) entry which is preliminary data.</text>
</comment>
<dbReference type="AlphaFoldDB" id="A0A9W8YKV0"/>
<feature type="transmembrane region" description="Helical" evidence="5">
    <location>
        <begin position="302"/>
        <end position="323"/>
    </location>
</feature>
<evidence type="ECO:0000313" key="7">
    <source>
        <dbReference type="Proteomes" id="UP001140453"/>
    </source>
</evidence>
<feature type="compositionally biased region" description="Polar residues" evidence="4">
    <location>
        <begin position="581"/>
        <end position="590"/>
    </location>
</feature>
<dbReference type="NCBIfam" id="TIGR00555">
    <property type="entry name" value="panK_eukar"/>
    <property type="match status" value="1"/>
</dbReference>
<dbReference type="InterPro" id="IPR036305">
    <property type="entry name" value="RGS_sf"/>
</dbReference>
<keyword evidence="5" id="KW-0812">Transmembrane</keyword>
<keyword evidence="1" id="KW-0547">Nucleotide-binding</keyword>
<dbReference type="GO" id="GO:0004594">
    <property type="term" value="F:pantothenate kinase activity"/>
    <property type="evidence" value="ECO:0007669"/>
    <property type="project" value="TreeGrafter"/>
</dbReference>
<feature type="region of interest" description="Disordered" evidence="4">
    <location>
        <begin position="883"/>
        <end position="914"/>
    </location>
</feature>
<name>A0A9W8YKV0_9PEZI</name>
<dbReference type="Gene3D" id="3.30.420.40">
    <property type="match status" value="1"/>
</dbReference>
<proteinExistence type="predicted"/>
<dbReference type="InterPro" id="IPR044926">
    <property type="entry name" value="RGS_subdomain_2"/>
</dbReference>
<dbReference type="GO" id="GO:0005829">
    <property type="term" value="C:cytosol"/>
    <property type="evidence" value="ECO:0007669"/>
    <property type="project" value="TreeGrafter"/>
</dbReference>
<sequence length="1047" mass="115427">MGFLGLLYRRPPQQPVGLEFQHRCEEPVGDHSLQLTRTNTSIGGIPQALNFDRIMDGGTCPPCTVRDFMNYLIYIEHSAENLQFFLWHRSYVTRFHSAKTADLVLAPEWTVEMQEESFAKLQKEYRDGLKRDPVTVAAVFKGTDFEKKGSTGLAGNDNNITMERPSPIFSEMGTNPFSTPPRTPDGDIQSAFGGSNAVSYRAQAGQAFASAGIKAPFTIQPFREEMDRVIATYIMDGAPRQLNLSARERKHVLIALSHTTHPTAFRQVTRSIEETLRMQAHPNFIRWAICNGNPARVVFANLLGAFLIVGSLVAYILLCLSSVPRGYRAIPAVGMVLGVSTLCAAIKGMCVVLHGMHHRHVRPWELFMDEEVELKDEKEGGGFKGSFESFGSTNSYEDEPWVVKYQKRNLVRKVFDREVWIQEPALRNIQDTIFIQALLVAGVTAGALTAVFVCVPVYLQDGPQPAVNYTMPTKFIQNIPGSRRRQSRSSAKLSFEHQLVRVKTAEPIAIHPVACAQKQPHTIDRALEQLRKPSRITITAADAAMTEGGSELVSPDGPDRRASSAPQDPVAAAEQIGRPRTATTTAEIDSTINHPGSVRINVKGAFIVDQGSSSPSGSSTTHHANGRASPDHHQTKDIRLPNHTAVVSHIAIDIGGSLAKLVYFSREAFSTEPGGRLNFTSFETDRIDDCIAFMRHLKEEQQTLNGSKPGQLTVMATGGGAYKYYDKIKDALGSDVIREEEMECLIIGLDFFITEIPREVFTYSETDPMHFASPEENIYPYLLVNIGSGVSFLKVSGPRKYERVGGTSLGGGTLWGLLSMLTGARSFDEMLDNAAHGDNSHVDMLVGDIYGADYGKIGLKATAIASSFGKVFRMKRQAENEAEDMGGLSNGDVEHQNEQRAQVLKSSSPPPLSADAARFSSADISRSLLYAISNNIGQLAFLQSQIHGLAHIYFGGSFIRGHPQTMNTLSYAIKFWSKGAKQAYFLRHEGYLGSVGAFLKRQPRNWGRRGSFEEGSSLEMESRMLERTDIETPQLANTETMLYPGTI</sequence>
<keyword evidence="7" id="KW-1185">Reference proteome</keyword>
<evidence type="ECO:0000256" key="5">
    <source>
        <dbReference type="SAM" id="Phobius"/>
    </source>
</evidence>
<dbReference type="CDD" id="cd24123">
    <property type="entry name" value="ASKHA_NBD_PanK-II_Pank4"/>
    <property type="match status" value="1"/>
</dbReference>
<dbReference type="Pfam" id="PF03630">
    <property type="entry name" value="Fumble"/>
    <property type="match status" value="1"/>
</dbReference>
<keyword evidence="2" id="KW-0067">ATP-binding</keyword>
<dbReference type="InterPro" id="IPR043129">
    <property type="entry name" value="ATPase_NBD"/>
</dbReference>
<keyword evidence="3" id="KW-0173">Coenzyme A biosynthesis</keyword>
<accession>A0A9W8YKV0</accession>
<feature type="region of interest" description="Disordered" evidence="4">
    <location>
        <begin position="608"/>
        <end position="637"/>
    </location>
</feature>
<dbReference type="PANTHER" id="PTHR12280">
    <property type="entry name" value="PANTOTHENATE KINASE"/>
    <property type="match status" value="1"/>
</dbReference>
<gene>
    <name evidence="6" type="ORF">N0V93_009619</name>
</gene>
<evidence type="ECO:0008006" key="8">
    <source>
        <dbReference type="Google" id="ProtNLM"/>
    </source>
</evidence>
<feature type="transmembrane region" description="Helical" evidence="5">
    <location>
        <begin position="437"/>
        <end position="459"/>
    </location>
</feature>
<feature type="region of interest" description="Disordered" evidence="4">
    <location>
        <begin position="543"/>
        <end position="590"/>
    </location>
</feature>
<keyword evidence="5" id="KW-0472">Membrane</keyword>